<organism evidence="14 15">
    <name type="scientific">Roridomyces roridus</name>
    <dbReference type="NCBI Taxonomy" id="1738132"/>
    <lineage>
        <taxon>Eukaryota</taxon>
        <taxon>Fungi</taxon>
        <taxon>Dikarya</taxon>
        <taxon>Basidiomycota</taxon>
        <taxon>Agaricomycotina</taxon>
        <taxon>Agaricomycetes</taxon>
        <taxon>Agaricomycetidae</taxon>
        <taxon>Agaricales</taxon>
        <taxon>Marasmiineae</taxon>
        <taxon>Mycenaceae</taxon>
        <taxon>Roridomyces</taxon>
    </lineage>
</organism>
<gene>
    <name evidence="14" type="ORF">FB45DRAFT_939883</name>
</gene>
<keyword evidence="15" id="KW-1185">Reference proteome</keyword>
<evidence type="ECO:0000256" key="6">
    <source>
        <dbReference type="ARBA" id="ARBA00023002"/>
    </source>
</evidence>
<keyword evidence="9" id="KW-1015">Disulfide bond</keyword>
<dbReference type="EMBL" id="JARKIF010000031">
    <property type="protein sequence ID" value="KAJ7612109.1"/>
    <property type="molecule type" value="Genomic_DNA"/>
</dbReference>
<feature type="compositionally biased region" description="Basic residues" evidence="12">
    <location>
        <begin position="387"/>
        <end position="396"/>
    </location>
</feature>
<evidence type="ECO:0000256" key="11">
    <source>
        <dbReference type="ARBA" id="ARBA00046340"/>
    </source>
</evidence>
<feature type="compositionally biased region" description="Low complexity" evidence="12">
    <location>
        <begin position="293"/>
        <end position="366"/>
    </location>
</feature>
<sequence length="396" mass="41896">MLPRLLATALSVAVVSAHLGPVHPSMYCYDGCASGTQGINYNNDDFVKPLYQMSKSDWWFHAYNNVPKYPPQAGQFLELPAGKSFTVEIASNRGETSYSFSGKFSSEWPDGGNYPEDYNVPSCITSPNMHTQNQSMAAGTAFAIAYTSDINQVTEDNLSVFTVRYHTPWKRETSYDVPADMPACPDGGCICAWGWIPNGCGQPNMYHLPYRCTVTGATSTKAIGTPQPPVWCQDDSSKCVKGPKQMLYWHQNDGDNIEVDGLDNAGQPKSPAYNMNCGFADGAQDDIFTGAGSSAPAAKVKTSSSSTSSSKSTSATPAAAKADSGSGSSSSSSPAVQKVAVAASSSSSSASPSSSSAPAPSSSSAPTCKNKRQRRKRAAEVAAGVAQHRRHAKHGF</sequence>
<dbReference type="InterPro" id="IPR054497">
    <property type="entry name" value="LPMO_AA14"/>
</dbReference>
<name>A0AAD7B701_9AGAR</name>
<comment type="caution">
    <text evidence="14">The sequence shown here is derived from an EMBL/GenBank/DDBJ whole genome shotgun (WGS) entry which is preliminary data.</text>
</comment>
<keyword evidence="4" id="KW-0479">Metal-binding</keyword>
<dbReference type="GO" id="GO:0005576">
    <property type="term" value="C:extracellular region"/>
    <property type="evidence" value="ECO:0007669"/>
    <property type="project" value="UniProtKB-SubCell"/>
</dbReference>
<feature type="chain" id="PRO_5042193388" evidence="13">
    <location>
        <begin position="18"/>
        <end position="396"/>
    </location>
</feature>
<comment type="similarity">
    <text evidence="11">Belongs to the polysaccharide monooxygenase AA14 family.</text>
</comment>
<evidence type="ECO:0000256" key="7">
    <source>
        <dbReference type="ARBA" id="ARBA00023008"/>
    </source>
</evidence>
<dbReference type="AlphaFoldDB" id="A0AAD7B701"/>
<keyword evidence="3" id="KW-0964">Secreted</keyword>
<evidence type="ECO:0000256" key="13">
    <source>
        <dbReference type="SAM" id="SignalP"/>
    </source>
</evidence>
<evidence type="ECO:0000256" key="3">
    <source>
        <dbReference type="ARBA" id="ARBA00022525"/>
    </source>
</evidence>
<feature type="region of interest" description="Disordered" evidence="12">
    <location>
        <begin position="293"/>
        <end position="396"/>
    </location>
</feature>
<comment type="cofactor">
    <cofactor evidence="1">
        <name>Cu(2+)</name>
        <dbReference type="ChEBI" id="CHEBI:29036"/>
    </cofactor>
</comment>
<accession>A0AAD7B701</accession>
<keyword evidence="5 13" id="KW-0732">Signal</keyword>
<evidence type="ECO:0000256" key="10">
    <source>
        <dbReference type="ARBA" id="ARBA00023180"/>
    </source>
</evidence>
<evidence type="ECO:0000313" key="15">
    <source>
        <dbReference type="Proteomes" id="UP001221142"/>
    </source>
</evidence>
<evidence type="ECO:0000256" key="1">
    <source>
        <dbReference type="ARBA" id="ARBA00001973"/>
    </source>
</evidence>
<proteinExistence type="inferred from homology"/>
<evidence type="ECO:0000313" key="14">
    <source>
        <dbReference type="EMBL" id="KAJ7612109.1"/>
    </source>
</evidence>
<keyword evidence="6" id="KW-0560">Oxidoreductase</keyword>
<keyword evidence="8" id="KW-0503">Monooxygenase</keyword>
<evidence type="ECO:0000256" key="9">
    <source>
        <dbReference type="ARBA" id="ARBA00023157"/>
    </source>
</evidence>
<protein>
    <submittedName>
        <fullName evidence="14">Uncharacterized protein</fullName>
    </submittedName>
</protein>
<dbReference type="GO" id="GO:0046872">
    <property type="term" value="F:metal ion binding"/>
    <property type="evidence" value="ECO:0007669"/>
    <property type="project" value="UniProtKB-KW"/>
</dbReference>
<dbReference type="Pfam" id="PF22810">
    <property type="entry name" value="LPMO_AA14"/>
    <property type="match status" value="1"/>
</dbReference>
<keyword evidence="7" id="KW-0186">Copper</keyword>
<evidence type="ECO:0000256" key="2">
    <source>
        <dbReference type="ARBA" id="ARBA00004613"/>
    </source>
</evidence>
<evidence type="ECO:0000256" key="4">
    <source>
        <dbReference type="ARBA" id="ARBA00022723"/>
    </source>
</evidence>
<reference evidence="14" key="1">
    <citation type="submission" date="2023-03" db="EMBL/GenBank/DDBJ databases">
        <title>Massive genome expansion in bonnet fungi (Mycena s.s.) driven by repeated elements and novel gene families across ecological guilds.</title>
        <authorList>
            <consortium name="Lawrence Berkeley National Laboratory"/>
            <person name="Harder C.B."/>
            <person name="Miyauchi S."/>
            <person name="Viragh M."/>
            <person name="Kuo A."/>
            <person name="Thoen E."/>
            <person name="Andreopoulos B."/>
            <person name="Lu D."/>
            <person name="Skrede I."/>
            <person name="Drula E."/>
            <person name="Henrissat B."/>
            <person name="Morin E."/>
            <person name="Kohler A."/>
            <person name="Barry K."/>
            <person name="LaButti K."/>
            <person name="Morin E."/>
            <person name="Salamov A."/>
            <person name="Lipzen A."/>
            <person name="Mereny Z."/>
            <person name="Hegedus B."/>
            <person name="Baldrian P."/>
            <person name="Stursova M."/>
            <person name="Weitz H."/>
            <person name="Taylor A."/>
            <person name="Grigoriev I.V."/>
            <person name="Nagy L.G."/>
            <person name="Martin F."/>
            <person name="Kauserud H."/>
        </authorList>
    </citation>
    <scope>NUCLEOTIDE SEQUENCE</scope>
    <source>
        <strain evidence="14">9284</strain>
    </source>
</reference>
<evidence type="ECO:0000256" key="5">
    <source>
        <dbReference type="ARBA" id="ARBA00022729"/>
    </source>
</evidence>
<evidence type="ECO:0000256" key="12">
    <source>
        <dbReference type="SAM" id="MobiDB-lite"/>
    </source>
</evidence>
<comment type="subcellular location">
    <subcellularLocation>
        <location evidence="2">Secreted</location>
    </subcellularLocation>
</comment>
<feature type="signal peptide" evidence="13">
    <location>
        <begin position="1"/>
        <end position="17"/>
    </location>
</feature>
<dbReference type="Proteomes" id="UP001221142">
    <property type="component" value="Unassembled WGS sequence"/>
</dbReference>
<evidence type="ECO:0000256" key="8">
    <source>
        <dbReference type="ARBA" id="ARBA00023033"/>
    </source>
</evidence>
<dbReference type="GO" id="GO:0004497">
    <property type="term" value="F:monooxygenase activity"/>
    <property type="evidence" value="ECO:0007669"/>
    <property type="project" value="UniProtKB-KW"/>
</dbReference>
<keyword evidence="10" id="KW-0325">Glycoprotein</keyword>